<dbReference type="InParanoid" id="A0A1S0TEN9"/>
<feature type="region of interest" description="Disordered" evidence="1">
    <location>
        <begin position="36"/>
        <end position="75"/>
    </location>
</feature>
<proteinExistence type="predicted"/>
<name>A0A1S0TEN9_LOALO</name>
<dbReference type="GeneID" id="9953384"/>
<organism evidence="2">
    <name type="scientific">Loa loa</name>
    <name type="common">Eye worm</name>
    <name type="synonym">Filaria loa</name>
    <dbReference type="NCBI Taxonomy" id="7209"/>
    <lineage>
        <taxon>Eukaryota</taxon>
        <taxon>Metazoa</taxon>
        <taxon>Ecdysozoa</taxon>
        <taxon>Nematoda</taxon>
        <taxon>Chromadorea</taxon>
        <taxon>Rhabditida</taxon>
        <taxon>Spirurina</taxon>
        <taxon>Spiruromorpha</taxon>
        <taxon>Filarioidea</taxon>
        <taxon>Onchocercidae</taxon>
        <taxon>Loa</taxon>
    </lineage>
</organism>
<dbReference type="RefSeq" id="XP_003151425.1">
    <property type="nucleotide sequence ID" value="XM_003151377.2"/>
</dbReference>
<evidence type="ECO:0008006" key="3">
    <source>
        <dbReference type="Google" id="ProtNLM"/>
    </source>
</evidence>
<accession>A0A1S0TEN9</accession>
<dbReference type="AlphaFoldDB" id="A0A1S0TEN9"/>
<protein>
    <recommendedName>
        <fullName evidence="3">Dystrophin</fullName>
    </recommendedName>
</protein>
<feature type="non-terminal residue" evidence="2">
    <location>
        <position position="1"/>
    </location>
</feature>
<evidence type="ECO:0000256" key="1">
    <source>
        <dbReference type="SAM" id="MobiDB-lite"/>
    </source>
</evidence>
<sequence length="117" mass="13271">AYLLRQHKERLEQRSRILEEQNRQLETQLARLRTVIAQQQNVGSENKESGPEEPESSAASAEEDEGIEYDTRPNRMNSLIASVDQLGRAMQSFVVSVVNDGDETNEDEDEMTINGIH</sequence>
<gene>
    <name evidence="2" type="ORF">LOAG_15889</name>
</gene>
<dbReference type="EMBL" id="JH715143">
    <property type="protein sequence ID" value="EFO12644.1"/>
    <property type="molecule type" value="Genomic_DNA"/>
</dbReference>
<dbReference type="CTD" id="9953384"/>
<reference evidence="2" key="1">
    <citation type="submission" date="2012-04" db="EMBL/GenBank/DDBJ databases">
        <title>The Genome Sequence of Loa loa.</title>
        <authorList>
            <consortium name="The Broad Institute Genome Sequencing Platform"/>
            <consortium name="Broad Institute Genome Sequencing Center for Infectious Disease"/>
            <person name="Nutman T.B."/>
            <person name="Fink D.L."/>
            <person name="Russ C."/>
            <person name="Young S."/>
            <person name="Zeng Q."/>
            <person name="Gargeya S."/>
            <person name="Alvarado L."/>
            <person name="Berlin A."/>
            <person name="Chapman S.B."/>
            <person name="Chen Z."/>
            <person name="Freedman E."/>
            <person name="Gellesch M."/>
            <person name="Goldberg J."/>
            <person name="Griggs A."/>
            <person name="Gujja S."/>
            <person name="Heilman E.R."/>
            <person name="Heiman D."/>
            <person name="Howarth C."/>
            <person name="Mehta T."/>
            <person name="Neiman D."/>
            <person name="Pearson M."/>
            <person name="Roberts A."/>
            <person name="Saif S."/>
            <person name="Shea T."/>
            <person name="Shenoy N."/>
            <person name="Sisk P."/>
            <person name="Stolte C."/>
            <person name="Sykes S."/>
            <person name="White J."/>
            <person name="Yandava C."/>
            <person name="Haas B."/>
            <person name="Henn M.R."/>
            <person name="Nusbaum C."/>
            <person name="Birren B."/>
        </authorList>
    </citation>
    <scope>NUCLEOTIDE SEQUENCE [LARGE SCALE GENOMIC DNA]</scope>
</reference>
<feature type="compositionally biased region" description="Acidic residues" evidence="1">
    <location>
        <begin position="51"/>
        <end position="68"/>
    </location>
</feature>
<evidence type="ECO:0000313" key="2">
    <source>
        <dbReference type="EMBL" id="EFO12644.1"/>
    </source>
</evidence>
<dbReference type="KEGG" id="loa:LOAG_15889"/>
<dbReference type="OrthoDB" id="10057795at2759"/>